<name>A0A1B6H193_9HEMI</name>
<sequence>DKRFCFPATICGDLIVVHPDIINAVDLQNFRLMKESFLGAHVSFAVTKFSPLLKIITKCALRLIEAGLTKYWKDEVLRRWPIYDNSYIMNEDDDPSFSEPQALQLTKLRPVFYMMLL</sequence>
<feature type="non-terminal residue" evidence="1">
    <location>
        <position position="117"/>
    </location>
</feature>
<evidence type="ECO:0000313" key="1">
    <source>
        <dbReference type="EMBL" id="JAS68445.1"/>
    </source>
</evidence>
<feature type="non-terminal residue" evidence="1">
    <location>
        <position position="1"/>
    </location>
</feature>
<reference evidence="1" key="1">
    <citation type="submission" date="2015-11" db="EMBL/GenBank/DDBJ databases">
        <title>De novo transcriptome assembly of four potential Pierce s Disease insect vectors from Arizona vineyards.</title>
        <authorList>
            <person name="Tassone E.E."/>
        </authorList>
    </citation>
    <scope>NUCLEOTIDE SEQUENCE</scope>
</reference>
<accession>A0A1B6H193</accession>
<protein>
    <submittedName>
        <fullName evidence="1">Uncharacterized protein</fullName>
    </submittedName>
</protein>
<proteinExistence type="predicted"/>
<dbReference type="EMBL" id="GECZ01001324">
    <property type="protein sequence ID" value="JAS68445.1"/>
    <property type="molecule type" value="Transcribed_RNA"/>
</dbReference>
<dbReference type="AlphaFoldDB" id="A0A1B6H193"/>
<gene>
    <name evidence="1" type="ORF">g.47031</name>
</gene>
<organism evidence="1">
    <name type="scientific">Cuerna arida</name>
    <dbReference type="NCBI Taxonomy" id="1464854"/>
    <lineage>
        <taxon>Eukaryota</taxon>
        <taxon>Metazoa</taxon>
        <taxon>Ecdysozoa</taxon>
        <taxon>Arthropoda</taxon>
        <taxon>Hexapoda</taxon>
        <taxon>Insecta</taxon>
        <taxon>Pterygota</taxon>
        <taxon>Neoptera</taxon>
        <taxon>Paraneoptera</taxon>
        <taxon>Hemiptera</taxon>
        <taxon>Auchenorrhyncha</taxon>
        <taxon>Membracoidea</taxon>
        <taxon>Cicadellidae</taxon>
        <taxon>Cicadellinae</taxon>
        <taxon>Proconiini</taxon>
        <taxon>Cuerna</taxon>
    </lineage>
</organism>